<dbReference type="GO" id="GO:0005524">
    <property type="term" value="F:ATP binding"/>
    <property type="evidence" value="ECO:0007669"/>
    <property type="project" value="InterPro"/>
</dbReference>
<name>C8VXU3_DESAS</name>
<evidence type="ECO:0000313" key="2">
    <source>
        <dbReference type="Proteomes" id="UP000002217"/>
    </source>
</evidence>
<dbReference type="Gene3D" id="3.40.50.300">
    <property type="entry name" value="P-loop containing nucleotide triphosphate hydrolases"/>
    <property type="match status" value="1"/>
</dbReference>
<dbReference type="SUPFAM" id="SSF52540">
    <property type="entry name" value="P-loop containing nucleoside triphosphate hydrolases"/>
    <property type="match status" value="1"/>
</dbReference>
<dbReference type="GO" id="GO:0009236">
    <property type="term" value="P:cobalamin biosynthetic process"/>
    <property type="evidence" value="ECO:0007669"/>
    <property type="project" value="InterPro"/>
</dbReference>
<dbReference type="Pfam" id="PF02572">
    <property type="entry name" value="CobA_CobO_BtuR"/>
    <property type="match status" value="1"/>
</dbReference>
<dbReference type="PANTHER" id="PTHR46638:SF1">
    <property type="entry name" value="CORRINOID ADENOSYLTRANSFERASE"/>
    <property type="match status" value="1"/>
</dbReference>
<dbReference type="PANTHER" id="PTHR46638">
    <property type="entry name" value="CORRINOID ADENOSYLTRANSFERASE"/>
    <property type="match status" value="1"/>
</dbReference>
<protein>
    <submittedName>
        <fullName evidence="1">Cob(I)yrinic acid a,c-diamide adenosyltransferase</fullName>
        <ecNumber evidence="1">2.5.1.17</ecNumber>
    </submittedName>
</protein>
<dbReference type="KEGG" id="dae:Dtox_1908"/>
<dbReference type="CDD" id="cd00561">
    <property type="entry name" value="CobA_ACA"/>
    <property type="match status" value="1"/>
</dbReference>
<dbReference type="AlphaFoldDB" id="C8VXU3"/>
<dbReference type="HOGENOM" id="CLU_088595_0_0_9"/>
<dbReference type="RefSeq" id="WP_015757454.1">
    <property type="nucleotide sequence ID" value="NC_013216.1"/>
</dbReference>
<reference evidence="1 2" key="1">
    <citation type="journal article" date="2009" name="Stand. Genomic Sci.">
        <title>Complete genome sequence of Desulfotomaculum acetoxidans type strain (5575).</title>
        <authorList>
            <person name="Spring S."/>
            <person name="Lapidus A."/>
            <person name="Schroder M."/>
            <person name="Gleim D."/>
            <person name="Sims D."/>
            <person name="Meincke L."/>
            <person name="Glavina Del Rio T."/>
            <person name="Tice H."/>
            <person name="Copeland A."/>
            <person name="Cheng J.F."/>
            <person name="Lucas S."/>
            <person name="Chen F."/>
            <person name="Nolan M."/>
            <person name="Bruce D."/>
            <person name="Goodwin L."/>
            <person name="Pitluck S."/>
            <person name="Ivanova N."/>
            <person name="Mavromatis K."/>
            <person name="Mikhailova N."/>
            <person name="Pati A."/>
            <person name="Chen A."/>
            <person name="Palaniappan K."/>
            <person name="Land M."/>
            <person name="Hauser L."/>
            <person name="Chang Y.J."/>
            <person name="Jeffries C.D."/>
            <person name="Chain P."/>
            <person name="Saunders E."/>
            <person name="Brettin T."/>
            <person name="Detter J.C."/>
            <person name="Goker M."/>
            <person name="Bristow J."/>
            <person name="Eisen J.A."/>
            <person name="Markowitz V."/>
            <person name="Hugenholtz P."/>
            <person name="Kyrpides N.C."/>
            <person name="Klenk H.P."/>
            <person name="Han C."/>
        </authorList>
    </citation>
    <scope>NUCLEOTIDE SEQUENCE [LARGE SCALE GENOMIC DNA]</scope>
    <source>
        <strain evidence="2">ATCC 49208 / DSM 771 / VKM B-1644</strain>
    </source>
</reference>
<dbReference type="EC" id="2.5.1.17" evidence="1"/>
<dbReference type="GO" id="GO:0008817">
    <property type="term" value="F:corrinoid adenosyltransferase activity"/>
    <property type="evidence" value="ECO:0007669"/>
    <property type="project" value="UniProtKB-EC"/>
</dbReference>
<gene>
    <name evidence="1" type="ordered locus">Dtox_1908</name>
</gene>
<keyword evidence="1" id="KW-0808">Transferase</keyword>
<accession>C8VXU3</accession>
<dbReference type="STRING" id="485916.Dtox_1908"/>
<dbReference type="InterPro" id="IPR003724">
    <property type="entry name" value="CblAdoTrfase_CobA"/>
</dbReference>
<organism evidence="1 2">
    <name type="scientific">Desulfofarcimen acetoxidans (strain ATCC 49208 / DSM 771 / KCTC 5769 / VKM B-1644 / 5575)</name>
    <name type="common">Desulfotomaculum acetoxidans</name>
    <dbReference type="NCBI Taxonomy" id="485916"/>
    <lineage>
        <taxon>Bacteria</taxon>
        <taxon>Bacillati</taxon>
        <taxon>Bacillota</taxon>
        <taxon>Clostridia</taxon>
        <taxon>Eubacteriales</taxon>
        <taxon>Peptococcaceae</taxon>
        <taxon>Desulfofarcimen</taxon>
    </lineage>
</organism>
<evidence type="ECO:0000313" key="1">
    <source>
        <dbReference type="EMBL" id="ACV62749.1"/>
    </source>
</evidence>
<dbReference type="Proteomes" id="UP000002217">
    <property type="component" value="Chromosome"/>
</dbReference>
<keyword evidence="2" id="KW-1185">Reference proteome</keyword>
<dbReference type="EMBL" id="CP001720">
    <property type="protein sequence ID" value="ACV62749.1"/>
    <property type="molecule type" value="Genomic_DNA"/>
</dbReference>
<proteinExistence type="predicted"/>
<dbReference type="eggNOG" id="COG2109">
    <property type="taxonomic scope" value="Bacteria"/>
</dbReference>
<dbReference type="PIRSF" id="PIRSF015617">
    <property type="entry name" value="Adensltrnsf_CobA"/>
    <property type="match status" value="1"/>
</dbReference>
<dbReference type="OrthoDB" id="9810309at2"/>
<sequence>MGVMESTASIAKRGLVMLITGNGKGKTTSSFGQALRAIGQGYSVCILQFMKGRKYGEVIAGEKYLPGLRIYQFGLDSFVMRNNPAPVDVEMARQGLEKAKEIIASGEYNMVILDEINVAVDFKLIPEEEVLNMVKNKPAELDLLLSGRYASDKLKEIADLVSEVNEIKHHYNAGIKDRAGIEY</sequence>
<dbReference type="InterPro" id="IPR027417">
    <property type="entry name" value="P-loop_NTPase"/>
</dbReference>